<name>A0A8T2BYA1_9BRAS</name>
<evidence type="ECO:0000313" key="2">
    <source>
        <dbReference type="Proteomes" id="UP000694240"/>
    </source>
</evidence>
<keyword evidence="2" id="KW-1185">Reference proteome</keyword>
<proteinExistence type="predicted"/>
<protein>
    <recommendedName>
        <fullName evidence="3">HMA domain-containing protein</fullName>
    </recommendedName>
</protein>
<reference evidence="1 2" key="1">
    <citation type="submission" date="2020-12" db="EMBL/GenBank/DDBJ databases">
        <title>Concerted genomic and epigenomic changes stabilize Arabidopsis allopolyploids.</title>
        <authorList>
            <person name="Chen Z."/>
        </authorList>
    </citation>
    <scope>NUCLEOTIDE SEQUENCE [LARGE SCALE GENOMIC DNA]</scope>
    <source>
        <strain evidence="1">Allo738</strain>
        <tissue evidence="1">Leaf</tissue>
    </source>
</reference>
<evidence type="ECO:0000313" key="1">
    <source>
        <dbReference type="EMBL" id="KAG7592738.1"/>
    </source>
</evidence>
<accession>A0A8T2BYA1</accession>
<dbReference type="EMBL" id="JAEFBK010000006">
    <property type="protein sequence ID" value="KAG7592738.1"/>
    <property type="molecule type" value="Genomic_DNA"/>
</dbReference>
<dbReference type="Proteomes" id="UP000694240">
    <property type="component" value="Chromosome 6"/>
</dbReference>
<organism evidence="1 2">
    <name type="scientific">Arabidopsis thaliana x Arabidopsis arenosa</name>
    <dbReference type="NCBI Taxonomy" id="1240361"/>
    <lineage>
        <taxon>Eukaryota</taxon>
        <taxon>Viridiplantae</taxon>
        <taxon>Streptophyta</taxon>
        <taxon>Embryophyta</taxon>
        <taxon>Tracheophyta</taxon>
        <taxon>Spermatophyta</taxon>
        <taxon>Magnoliopsida</taxon>
        <taxon>eudicotyledons</taxon>
        <taxon>Gunneridae</taxon>
        <taxon>Pentapetalae</taxon>
        <taxon>rosids</taxon>
        <taxon>malvids</taxon>
        <taxon>Brassicales</taxon>
        <taxon>Brassicaceae</taxon>
        <taxon>Camelineae</taxon>
        <taxon>Arabidopsis</taxon>
    </lineage>
</organism>
<comment type="caution">
    <text evidence="1">The sequence shown here is derived from an EMBL/GenBank/DDBJ whole genome shotgun (WGS) entry which is preliminary data.</text>
</comment>
<gene>
    <name evidence="1" type="ORF">ISN45_Aa01g015960</name>
</gene>
<evidence type="ECO:0008006" key="3">
    <source>
        <dbReference type="Google" id="ProtNLM"/>
    </source>
</evidence>
<sequence length="57" mass="6654">MSLNLYVVLKLNCSCDGCIKRIYKTISKTKDLIKAVHEEVKLFLLPLLHVTFFRNRS</sequence>
<dbReference type="AlphaFoldDB" id="A0A8T2BYA1"/>